<evidence type="ECO:0000256" key="1">
    <source>
        <dbReference type="ARBA" id="ARBA00001936"/>
    </source>
</evidence>
<evidence type="ECO:0000313" key="8">
    <source>
        <dbReference type="EMBL" id="MBC8177355.1"/>
    </source>
</evidence>
<dbReference type="InterPro" id="IPR015797">
    <property type="entry name" value="NUDIX_hydrolase-like_dom_sf"/>
</dbReference>
<feature type="domain" description="Nudix hydrolase" evidence="7">
    <location>
        <begin position="10"/>
        <end position="215"/>
    </location>
</feature>
<gene>
    <name evidence="8" type="ORF">H8E19_08100</name>
</gene>
<dbReference type="SUPFAM" id="SSF55811">
    <property type="entry name" value="Nudix"/>
    <property type="match status" value="1"/>
</dbReference>
<dbReference type="PANTHER" id="PTHR12318:SF0">
    <property type="entry name" value="ACYL-COENZYME A DIPHOSPHATASE NUDT19"/>
    <property type="match status" value="1"/>
</dbReference>
<dbReference type="GO" id="GO:0016818">
    <property type="term" value="F:hydrolase activity, acting on acid anhydrides, in phosphorus-containing anhydrides"/>
    <property type="evidence" value="ECO:0007669"/>
    <property type="project" value="InterPro"/>
</dbReference>
<evidence type="ECO:0000256" key="5">
    <source>
        <dbReference type="ARBA" id="ARBA00022842"/>
    </source>
</evidence>
<dbReference type="Proteomes" id="UP000650524">
    <property type="component" value="Unassembled WGS sequence"/>
</dbReference>
<keyword evidence="4 8" id="KW-0378">Hydrolase</keyword>
<evidence type="ECO:0000256" key="4">
    <source>
        <dbReference type="ARBA" id="ARBA00022801"/>
    </source>
</evidence>
<proteinExistence type="predicted"/>
<dbReference type="InterPro" id="IPR000086">
    <property type="entry name" value="NUDIX_hydrolase_dom"/>
</dbReference>
<dbReference type="PROSITE" id="PS51462">
    <property type="entry name" value="NUDIX"/>
    <property type="match status" value="1"/>
</dbReference>
<evidence type="ECO:0000256" key="3">
    <source>
        <dbReference type="ARBA" id="ARBA00022723"/>
    </source>
</evidence>
<comment type="cofactor">
    <cofactor evidence="2">
        <name>Mg(2+)</name>
        <dbReference type="ChEBI" id="CHEBI:18420"/>
    </cofactor>
</comment>
<reference evidence="8 9" key="1">
    <citation type="submission" date="2020-08" db="EMBL/GenBank/DDBJ databases">
        <title>Bridging the membrane lipid divide: bacteria of the FCB group superphylum have the potential to synthesize archaeal ether lipids.</title>
        <authorList>
            <person name="Villanueva L."/>
            <person name="Von Meijenfeldt F.A.B."/>
            <person name="Westbye A.B."/>
            <person name="Yadav S."/>
            <person name="Hopmans E.C."/>
            <person name="Dutilh B.E."/>
            <person name="Sinninghe Damste J.S."/>
        </authorList>
    </citation>
    <scope>NUCLEOTIDE SEQUENCE [LARGE SCALE GENOMIC DNA]</scope>
    <source>
        <strain evidence="8">NIOZ-UU27</strain>
    </source>
</reference>
<keyword evidence="5" id="KW-0460">Magnesium</keyword>
<evidence type="ECO:0000259" key="7">
    <source>
        <dbReference type="PROSITE" id="PS51462"/>
    </source>
</evidence>
<organism evidence="8 9">
    <name type="scientific">Candidatus Desulfacyla euxinica</name>
    <dbReference type="NCBI Taxonomy" id="2841693"/>
    <lineage>
        <taxon>Bacteria</taxon>
        <taxon>Deltaproteobacteria</taxon>
        <taxon>Candidatus Desulfacyla</taxon>
    </lineage>
</organism>
<dbReference type="InterPro" id="IPR039121">
    <property type="entry name" value="NUDT19"/>
</dbReference>
<sequence>MTESALSPVVPVRASTVILIRDLNGPFQVYLLKRSNRSGFMPGNYVFPGGTEDPEDTGLDFWKGYVDMDSGQLERRFGRGLNMEDAMAHGITAVRETFEEACLLLADNNNKAGKGLEKLQGPRLNGALPRDWLRHLVLSGDWTVKLSALAPWSHWITPKIRSKRYDTRFFAAFMPEGQECRPDNRETTHGIWVSPETALRGNLKGEIPLSPPAVTTLNEFLQIPDVGTLKKELEVRSWGEARVP</sequence>
<dbReference type="GO" id="GO:0046872">
    <property type="term" value="F:metal ion binding"/>
    <property type="evidence" value="ECO:0007669"/>
    <property type="project" value="UniProtKB-KW"/>
</dbReference>
<evidence type="ECO:0000313" key="9">
    <source>
        <dbReference type="Proteomes" id="UP000650524"/>
    </source>
</evidence>
<comment type="cofactor">
    <cofactor evidence="1">
        <name>Mn(2+)</name>
        <dbReference type="ChEBI" id="CHEBI:29035"/>
    </cofactor>
</comment>
<dbReference type="Gene3D" id="3.90.79.10">
    <property type="entry name" value="Nucleoside Triphosphate Pyrophosphohydrolase"/>
    <property type="match status" value="1"/>
</dbReference>
<evidence type="ECO:0000256" key="2">
    <source>
        <dbReference type="ARBA" id="ARBA00001946"/>
    </source>
</evidence>
<name>A0A8J6MZL3_9DELT</name>
<dbReference type="PANTHER" id="PTHR12318">
    <property type="entry name" value="TESTOSTERONE-REGULATED PROTEIN RP2"/>
    <property type="match status" value="1"/>
</dbReference>
<keyword evidence="3" id="KW-0479">Metal-binding</keyword>
<protein>
    <submittedName>
        <fullName evidence="8">NUDIX hydrolase</fullName>
    </submittedName>
</protein>
<accession>A0A8J6MZL3</accession>
<comment type="caution">
    <text evidence="8">The sequence shown here is derived from an EMBL/GenBank/DDBJ whole genome shotgun (WGS) entry which is preliminary data.</text>
</comment>
<dbReference type="CDD" id="cd18870">
    <property type="entry name" value="NUDIX_AcylCoAdiphos_Nudt19"/>
    <property type="match status" value="1"/>
</dbReference>
<dbReference type="EMBL" id="JACNJD010000203">
    <property type="protein sequence ID" value="MBC8177355.1"/>
    <property type="molecule type" value="Genomic_DNA"/>
</dbReference>
<dbReference type="AlphaFoldDB" id="A0A8J6MZL3"/>
<evidence type="ECO:0000256" key="6">
    <source>
        <dbReference type="ARBA" id="ARBA00023211"/>
    </source>
</evidence>
<keyword evidence="6" id="KW-0464">Manganese</keyword>